<keyword evidence="1" id="KW-0812">Transmembrane</keyword>
<gene>
    <name evidence="2" type="ORF">LEP1GSC060_0658</name>
</gene>
<feature type="transmembrane region" description="Helical" evidence="1">
    <location>
        <begin position="57"/>
        <end position="76"/>
    </location>
</feature>
<dbReference type="STRING" id="1218598.LEP1GSC060_0658"/>
<feature type="transmembrane region" description="Helical" evidence="1">
    <location>
        <begin position="20"/>
        <end position="37"/>
    </location>
</feature>
<dbReference type="Proteomes" id="UP000012313">
    <property type="component" value="Unassembled WGS sequence"/>
</dbReference>
<name>N1WH69_9LEPT</name>
<evidence type="ECO:0000313" key="3">
    <source>
        <dbReference type="Proteomes" id="UP000012313"/>
    </source>
</evidence>
<evidence type="ECO:0000313" key="2">
    <source>
        <dbReference type="EMBL" id="EMY78305.1"/>
    </source>
</evidence>
<comment type="caution">
    <text evidence="2">The sequence shown here is derived from an EMBL/GenBank/DDBJ whole genome shotgun (WGS) entry which is preliminary data.</text>
</comment>
<evidence type="ECO:0000256" key="1">
    <source>
        <dbReference type="SAM" id="Phobius"/>
    </source>
</evidence>
<reference evidence="2" key="1">
    <citation type="submission" date="2013-03" db="EMBL/GenBank/DDBJ databases">
        <authorList>
            <person name="Harkins D.M."/>
            <person name="Durkin A.S."/>
            <person name="Brinkac L.M."/>
            <person name="Haft D.H."/>
            <person name="Selengut J.D."/>
            <person name="Sanka R."/>
            <person name="DePew J."/>
            <person name="Purushe J."/>
            <person name="Hartskeerl R.A."/>
            <person name="Ahmed A."/>
            <person name="van der Linden H."/>
            <person name="Goris M.G.A."/>
            <person name="Vinetz J.M."/>
            <person name="Sutton G.G."/>
            <person name="Nierman W.C."/>
            <person name="Fouts D.E."/>
        </authorList>
    </citation>
    <scope>NUCLEOTIDE SEQUENCE [LARGE SCALE GENOMIC DNA]</scope>
    <source>
        <strain evidence="2">ICFT</strain>
    </source>
</reference>
<proteinExistence type="predicted"/>
<keyword evidence="1" id="KW-1133">Transmembrane helix</keyword>
<sequence>MFQIRNDTDEEGTIESIKRGVNFSGPALCTLIFVRYLKFHRTVYADPAVDKKIYRYVYLVSLCLILPSPYFAYDIVVDSSFKRNAKSYLENHFTFEKVKFFPL</sequence>
<accession>N1WH69</accession>
<protein>
    <submittedName>
        <fullName evidence="2">Uncharacterized protein</fullName>
    </submittedName>
</protein>
<keyword evidence="1" id="KW-0472">Membrane</keyword>
<dbReference type="EMBL" id="AOHC02000023">
    <property type="protein sequence ID" value="EMY78305.1"/>
    <property type="molecule type" value="Genomic_DNA"/>
</dbReference>
<keyword evidence="3" id="KW-1185">Reference proteome</keyword>
<dbReference type="AlphaFoldDB" id="N1WH69"/>
<organism evidence="2 3">
    <name type="scientific">Leptospira weilii serovar Ranarum str. ICFT</name>
    <dbReference type="NCBI Taxonomy" id="1218598"/>
    <lineage>
        <taxon>Bacteria</taxon>
        <taxon>Pseudomonadati</taxon>
        <taxon>Spirochaetota</taxon>
        <taxon>Spirochaetia</taxon>
        <taxon>Leptospirales</taxon>
        <taxon>Leptospiraceae</taxon>
        <taxon>Leptospira</taxon>
    </lineage>
</organism>